<evidence type="ECO:0008006" key="4">
    <source>
        <dbReference type="Google" id="ProtNLM"/>
    </source>
</evidence>
<feature type="transmembrane region" description="Helical" evidence="1">
    <location>
        <begin position="26"/>
        <end position="47"/>
    </location>
</feature>
<dbReference type="RefSeq" id="WP_091120709.1">
    <property type="nucleotide sequence ID" value="NZ_FOLB01000002.1"/>
</dbReference>
<keyword evidence="1" id="KW-0472">Membrane</keyword>
<feature type="transmembrane region" description="Helical" evidence="1">
    <location>
        <begin position="53"/>
        <end position="73"/>
    </location>
</feature>
<evidence type="ECO:0000256" key="1">
    <source>
        <dbReference type="SAM" id="Phobius"/>
    </source>
</evidence>
<evidence type="ECO:0000313" key="3">
    <source>
        <dbReference type="Proteomes" id="UP000198832"/>
    </source>
</evidence>
<dbReference type="EMBL" id="FOLB01000002">
    <property type="protein sequence ID" value="SFB93704.1"/>
    <property type="molecule type" value="Genomic_DNA"/>
</dbReference>
<sequence>MSAQDPQQDVGTVVYRLAPAVTARFVGLYLVLLAVIVFAATAVIVLSNGNPDLLIALAVLGVLGVAGLAWWLAKRAFILRAGPDGYQVGMVRGAGVKAARWTQVEDAVTTTVRDQPCVMLRLKGGETTTIPVSILAIDNEQFVRELQQHLQRGHRLR</sequence>
<dbReference type="Proteomes" id="UP000198832">
    <property type="component" value="Unassembled WGS sequence"/>
</dbReference>
<keyword evidence="1" id="KW-0812">Transmembrane</keyword>
<keyword evidence="1" id="KW-1133">Transmembrane helix</keyword>
<reference evidence="2 3" key="1">
    <citation type="submission" date="2016-10" db="EMBL/GenBank/DDBJ databases">
        <authorList>
            <person name="de Groot N.N."/>
        </authorList>
    </citation>
    <scope>NUCLEOTIDE SEQUENCE [LARGE SCALE GENOMIC DNA]</scope>
    <source>
        <strain evidence="2 3">CGMCC 1.7056</strain>
    </source>
</reference>
<dbReference type="AlphaFoldDB" id="A0A1I1F2Z0"/>
<protein>
    <recommendedName>
        <fullName evidence="4">PH domain-containing protein</fullName>
    </recommendedName>
</protein>
<accession>A0A1I1F2Z0</accession>
<dbReference type="OrthoDB" id="3777848at2"/>
<proteinExistence type="predicted"/>
<name>A0A1I1F2Z0_9ACTN</name>
<organism evidence="2 3">
    <name type="scientific">Nocardioides terrae</name>
    <dbReference type="NCBI Taxonomy" id="574651"/>
    <lineage>
        <taxon>Bacteria</taxon>
        <taxon>Bacillati</taxon>
        <taxon>Actinomycetota</taxon>
        <taxon>Actinomycetes</taxon>
        <taxon>Propionibacteriales</taxon>
        <taxon>Nocardioidaceae</taxon>
        <taxon>Nocardioides</taxon>
    </lineage>
</organism>
<evidence type="ECO:0000313" key="2">
    <source>
        <dbReference type="EMBL" id="SFB93704.1"/>
    </source>
</evidence>
<gene>
    <name evidence="2" type="ORF">SAMN04487968_102364</name>
</gene>
<keyword evidence="3" id="KW-1185">Reference proteome</keyword>